<comment type="caution">
    <text evidence="4">The sequence shown here is derived from an EMBL/GenBank/DDBJ whole genome shotgun (WGS) entry which is preliminary data.</text>
</comment>
<proteinExistence type="predicted"/>
<evidence type="ECO:0000313" key="5">
    <source>
        <dbReference type="Proteomes" id="UP000030408"/>
    </source>
</evidence>
<evidence type="ECO:0000256" key="1">
    <source>
        <dbReference type="SAM" id="MobiDB-lite"/>
    </source>
</evidence>
<dbReference type="InterPro" id="IPR012854">
    <property type="entry name" value="Cu_amine_oxidase-like_N"/>
</dbReference>
<evidence type="ECO:0000256" key="2">
    <source>
        <dbReference type="SAM" id="SignalP"/>
    </source>
</evidence>
<dbReference type="AlphaFoldDB" id="A0A0A3HQE8"/>
<feature type="signal peptide" evidence="2">
    <location>
        <begin position="1"/>
        <end position="22"/>
    </location>
</feature>
<evidence type="ECO:0000313" key="4">
    <source>
        <dbReference type="EMBL" id="KGR74634.1"/>
    </source>
</evidence>
<dbReference type="Pfam" id="PF07833">
    <property type="entry name" value="Cu_amine_oxidN1"/>
    <property type="match status" value="1"/>
</dbReference>
<reference evidence="4 5" key="1">
    <citation type="submission" date="2014-02" db="EMBL/GenBank/DDBJ databases">
        <title>Draft genome sequence of Lysinibacillus sinduriensis JCM 15800.</title>
        <authorList>
            <person name="Zhang F."/>
            <person name="Wang G."/>
            <person name="Zhang L."/>
        </authorList>
    </citation>
    <scope>NUCLEOTIDE SEQUENCE [LARGE SCALE GENOMIC DNA]</scope>
    <source>
        <strain evidence="4 5">JCM 15800</strain>
    </source>
</reference>
<dbReference type="RefSeq" id="WP_036202029.1">
    <property type="nucleotide sequence ID" value="NZ_AVCY01000002.1"/>
</dbReference>
<evidence type="ECO:0000259" key="3">
    <source>
        <dbReference type="Pfam" id="PF07833"/>
    </source>
</evidence>
<dbReference type="NCBIfam" id="NF033223">
    <property type="entry name" value="YHYH_alt"/>
    <property type="match status" value="1"/>
</dbReference>
<dbReference type="STRING" id="1384057.CD33_16225"/>
<keyword evidence="5" id="KW-1185">Reference proteome</keyword>
<dbReference type="Proteomes" id="UP000030408">
    <property type="component" value="Unassembled WGS sequence"/>
</dbReference>
<dbReference type="EMBL" id="JPVO01000054">
    <property type="protein sequence ID" value="KGR74634.1"/>
    <property type="molecule type" value="Genomic_DNA"/>
</dbReference>
<dbReference type="Gene3D" id="3.30.457.10">
    <property type="entry name" value="Copper amine oxidase-like, N-terminal domain"/>
    <property type="match status" value="1"/>
</dbReference>
<dbReference type="OrthoDB" id="2503396at2"/>
<gene>
    <name evidence="4" type="ORF">CD33_16225</name>
</gene>
<dbReference type="eggNOG" id="COG4447">
    <property type="taxonomic scope" value="Bacteria"/>
</dbReference>
<accession>A0A0A3HQE8</accession>
<feature type="domain" description="Copper amine oxidase-like N-terminal" evidence="3">
    <location>
        <begin position="92"/>
        <end position="198"/>
    </location>
</feature>
<dbReference type="InterPro" id="IPR047773">
    <property type="entry name" value="YHYH_dom_bact"/>
</dbReference>
<dbReference type="SUPFAM" id="SSF55383">
    <property type="entry name" value="Copper amine oxidase, domain N"/>
    <property type="match status" value="1"/>
</dbReference>
<feature type="region of interest" description="Disordered" evidence="1">
    <location>
        <begin position="55"/>
        <end position="75"/>
    </location>
</feature>
<feature type="compositionally biased region" description="Low complexity" evidence="1">
    <location>
        <begin position="58"/>
        <end position="75"/>
    </location>
</feature>
<dbReference type="InterPro" id="IPR036582">
    <property type="entry name" value="Mao_N_sf"/>
</dbReference>
<sequence>MKKLLLGLLATFILVISSGAIAEAHPGRTDSNGGHTCKTNCAKWGYETGEYHYHNGGSSKPSSTSSSSSKPKYVSTPAPVLSTVDVYIDDILQNYNPSAYVKKGVTLVPMRAIFEELGATLDYNNTTKMVTAYKDQTKIVLTVGNNTAYVHNKGATINLKLTNSAEIYKGTTMVPLRFISESLGATTEWKNSSQSVYITNKN</sequence>
<keyword evidence="2" id="KW-0732">Signal</keyword>
<name>A0A0A3HQE8_9BACL</name>
<protein>
    <recommendedName>
        <fullName evidence="3">Copper amine oxidase-like N-terminal domain-containing protein</fullName>
    </recommendedName>
</protein>
<organism evidence="4 5">
    <name type="scientific">Ureibacillus sinduriensis BLB-1 = JCM 15800</name>
    <dbReference type="NCBI Taxonomy" id="1384057"/>
    <lineage>
        <taxon>Bacteria</taxon>
        <taxon>Bacillati</taxon>
        <taxon>Bacillota</taxon>
        <taxon>Bacilli</taxon>
        <taxon>Bacillales</taxon>
        <taxon>Caryophanaceae</taxon>
        <taxon>Ureibacillus</taxon>
    </lineage>
</organism>
<feature type="chain" id="PRO_5039119723" description="Copper amine oxidase-like N-terminal domain-containing protein" evidence="2">
    <location>
        <begin position="23"/>
        <end position="202"/>
    </location>
</feature>